<dbReference type="NCBIfam" id="TIGR00369">
    <property type="entry name" value="unchar_dom_1"/>
    <property type="match status" value="1"/>
</dbReference>
<dbReference type="InParanoid" id="K1WQZ5"/>
<dbReference type="KEGG" id="mbe:MBM_06662"/>
<proteinExistence type="inferred from homology"/>
<dbReference type="eggNOG" id="KOG3328">
    <property type="taxonomic scope" value="Eukaryota"/>
</dbReference>
<dbReference type="CDD" id="cd03443">
    <property type="entry name" value="PaaI_thioesterase"/>
    <property type="match status" value="1"/>
</dbReference>
<keyword evidence="2" id="KW-0378">Hydrolase</keyword>
<dbReference type="InterPro" id="IPR003736">
    <property type="entry name" value="PAAI_dom"/>
</dbReference>
<dbReference type="AlphaFoldDB" id="K1WQZ5"/>
<organism evidence="4 5">
    <name type="scientific">Marssonina brunnea f. sp. multigermtubi (strain MB_m1)</name>
    <name type="common">Marssonina leaf spot fungus</name>
    <dbReference type="NCBI Taxonomy" id="1072389"/>
    <lineage>
        <taxon>Eukaryota</taxon>
        <taxon>Fungi</taxon>
        <taxon>Dikarya</taxon>
        <taxon>Ascomycota</taxon>
        <taxon>Pezizomycotina</taxon>
        <taxon>Leotiomycetes</taxon>
        <taxon>Helotiales</taxon>
        <taxon>Drepanopezizaceae</taxon>
        <taxon>Drepanopeziza</taxon>
    </lineage>
</organism>
<keyword evidence="5" id="KW-1185">Reference proteome</keyword>
<dbReference type="OMA" id="NTGYSCD"/>
<evidence type="ECO:0000259" key="3">
    <source>
        <dbReference type="Pfam" id="PF03061"/>
    </source>
</evidence>
<protein>
    <submittedName>
        <fullName evidence="4">Thioesterase superfamily protein</fullName>
    </submittedName>
</protein>
<feature type="domain" description="Thioesterase" evidence="3">
    <location>
        <begin position="89"/>
        <end position="166"/>
    </location>
</feature>
<dbReference type="EMBL" id="JH921442">
    <property type="protein sequence ID" value="EKD15446.1"/>
    <property type="molecule type" value="Genomic_DNA"/>
</dbReference>
<gene>
    <name evidence="4" type="ORF">MBM_06662</name>
</gene>
<dbReference type="Proteomes" id="UP000006753">
    <property type="component" value="Unassembled WGS sequence"/>
</dbReference>
<evidence type="ECO:0000313" key="4">
    <source>
        <dbReference type="EMBL" id="EKD15446.1"/>
    </source>
</evidence>
<dbReference type="Pfam" id="PF03061">
    <property type="entry name" value="4HBT"/>
    <property type="match status" value="1"/>
</dbReference>
<dbReference type="Gene3D" id="3.10.129.10">
    <property type="entry name" value="Hotdog Thioesterase"/>
    <property type="match status" value="1"/>
</dbReference>
<name>K1WQZ5_MARBU</name>
<dbReference type="HOGENOM" id="CLU_089876_1_1_1"/>
<comment type="similarity">
    <text evidence="1">Belongs to the thioesterase PaaI family.</text>
</comment>
<accession>K1WQZ5</accession>
<reference evidence="4 5" key="1">
    <citation type="journal article" date="2012" name="BMC Genomics">
        <title>Sequencing the genome of Marssonina brunnea reveals fungus-poplar co-evolution.</title>
        <authorList>
            <person name="Zhu S."/>
            <person name="Cao Y.-Z."/>
            <person name="Jiang C."/>
            <person name="Tan B.-Y."/>
            <person name="Wang Z."/>
            <person name="Feng S."/>
            <person name="Zhang L."/>
            <person name="Su X.-H."/>
            <person name="Brejova B."/>
            <person name="Vinar T."/>
            <person name="Xu M."/>
            <person name="Wang M.-X."/>
            <person name="Zhang S.-G."/>
            <person name="Huang M.-R."/>
            <person name="Wu R."/>
            <person name="Zhou Y."/>
        </authorList>
    </citation>
    <scope>NUCLEOTIDE SEQUENCE [LARGE SCALE GENOMIC DNA]</scope>
    <source>
        <strain evidence="4 5">MB_m1</strain>
    </source>
</reference>
<dbReference type="RefSeq" id="XP_007294551.1">
    <property type="nucleotide sequence ID" value="XM_007294489.1"/>
</dbReference>
<evidence type="ECO:0000256" key="1">
    <source>
        <dbReference type="ARBA" id="ARBA00008324"/>
    </source>
</evidence>
<dbReference type="InterPro" id="IPR039298">
    <property type="entry name" value="ACOT13"/>
</dbReference>
<dbReference type="PANTHER" id="PTHR21660:SF1">
    <property type="entry name" value="ACYL-COENZYME A THIOESTERASE 13"/>
    <property type="match status" value="1"/>
</dbReference>
<dbReference type="SUPFAM" id="SSF54637">
    <property type="entry name" value="Thioesterase/thiol ester dehydrase-isomerase"/>
    <property type="match status" value="1"/>
</dbReference>
<sequence>MPDAEPKVTMPGVAEGINLVGVPVGADVSAEDKVRALFEGSMAEEIYGSQGWAAHLFRNDLKLISASAHPTGRVLFRYTVQPTHCNRLGNLHGGCTATIFDLATTCALPPIAAPGFWVFAGVSRTLNVTYLRPIPVGETVLVECEVVHAGKRLCSLKGSMKRERDGAVMATCEHGKVSIDPPVAGKL</sequence>
<dbReference type="InterPro" id="IPR006683">
    <property type="entry name" value="Thioestr_dom"/>
</dbReference>
<evidence type="ECO:0000313" key="5">
    <source>
        <dbReference type="Proteomes" id="UP000006753"/>
    </source>
</evidence>
<dbReference type="STRING" id="1072389.K1WQZ5"/>
<dbReference type="InterPro" id="IPR029069">
    <property type="entry name" value="HotDog_dom_sf"/>
</dbReference>
<evidence type="ECO:0000256" key="2">
    <source>
        <dbReference type="ARBA" id="ARBA00022801"/>
    </source>
</evidence>
<dbReference type="PANTHER" id="PTHR21660">
    <property type="entry name" value="THIOESTERASE SUPERFAMILY MEMBER-RELATED"/>
    <property type="match status" value="1"/>
</dbReference>
<dbReference type="GeneID" id="18762597"/>
<dbReference type="GO" id="GO:0047617">
    <property type="term" value="F:fatty acyl-CoA hydrolase activity"/>
    <property type="evidence" value="ECO:0007669"/>
    <property type="project" value="InterPro"/>
</dbReference>
<dbReference type="OrthoDB" id="2831072at2759"/>